<feature type="domain" description="Acyltransferase 3" evidence="2">
    <location>
        <begin position="41"/>
        <end position="120"/>
    </location>
</feature>
<accession>A0A4Y1ZTF8</accession>
<dbReference type="GO" id="GO:0016747">
    <property type="term" value="F:acyltransferase activity, transferring groups other than amino-acyl groups"/>
    <property type="evidence" value="ECO:0007669"/>
    <property type="project" value="InterPro"/>
</dbReference>
<dbReference type="AlphaFoldDB" id="A0A4Y1ZTF8"/>
<evidence type="ECO:0000256" key="1">
    <source>
        <dbReference type="SAM" id="Phobius"/>
    </source>
</evidence>
<evidence type="ECO:0000313" key="4">
    <source>
        <dbReference type="Proteomes" id="UP000499080"/>
    </source>
</evidence>
<dbReference type="PANTHER" id="PTHR11161">
    <property type="entry name" value="O-ACYLTRANSFERASE"/>
    <property type="match status" value="1"/>
</dbReference>
<sequence>MQLTLGGSINSTSHVYLPIDQTASSWGYVGLEKTRDYARDFAFQAVINATVAVDTFFCIGGLLICYLTIKLVKIGGHPFSITMYIFHRLWRILPAYIFVILFMFLGDLLGSGPIWYDTTNKYLKACE</sequence>
<gene>
    <name evidence="3" type="ORF">AVEN_265573_1</name>
</gene>
<reference evidence="3 4" key="1">
    <citation type="journal article" date="2019" name="Sci. Rep.">
        <title>Orb-weaving spider Araneus ventricosus genome elucidates the spidroin gene catalogue.</title>
        <authorList>
            <person name="Kono N."/>
            <person name="Nakamura H."/>
            <person name="Ohtoshi R."/>
            <person name="Moran D.A.P."/>
            <person name="Shinohara A."/>
            <person name="Yoshida Y."/>
            <person name="Fujiwara M."/>
            <person name="Mori M."/>
            <person name="Tomita M."/>
            <person name="Arakawa K."/>
        </authorList>
    </citation>
    <scope>NUCLEOTIDE SEQUENCE [LARGE SCALE GENOMIC DNA]</scope>
</reference>
<dbReference type="EMBL" id="BGPR01077568">
    <property type="protein sequence ID" value="GBL66297.1"/>
    <property type="molecule type" value="Genomic_DNA"/>
</dbReference>
<keyword evidence="1" id="KW-0472">Membrane</keyword>
<feature type="transmembrane region" description="Helical" evidence="1">
    <location>
        <begin position="89"/>
        <end position="106"/>
    </location>
</feature>
<proteinExistence type="predicted"/>
<protein>
    <recommendedName>
        <fullName evidence="2">Acyltransferase 3 domain-containing protein</fullName>
    </recommendedName>
</protein>
<keyword evidence="1" id="KW-0812">Transmembrane</keyword>
<feature type="non-terminal residue" evidence="3">
    <location>
        <position position="127"/>
    </location>
</feature>
<dbReference type="Pfam" id="PF01757">
    <property type="entry name" value="Acyl_transf_3"/>
    <property type="match status" value="1"/>
</dbReference>
<organism evidence="3 4">
    <name type="scientific">Araneus ventricosus</name>
    <name type="common">Orbweaver spider</name>
    <name type="synonym">Epeira ventricosa</name>
    <dbReference type="NCBI Taxonomy" id="182803"/>
    <lineage>
        <taxon>Eukaryota</taxon>
        <taxon>Metazoa</taxon>
        <taxon>Ecdysozoa</taxon>
        <taxon>Arthropoda</taxon>
        <taxon>Chelicerata</taxon>
        <taxon>Arachnida</taxon>
        <taxon>Araneae</taxon>
        <taxon>Araneomorphae</taxon>
        <taxon>Entelegynae</taxon>
        <taxon>Araneoidea</taxon>
        <taxon>Araneidae</taxon>
        <taxon>Araneus</taxon>
    </lineage>
</organism>
<dbReference type="OrthoDB" id="10434747at2759"/>
<dbReference type="PANTHER" id="PTHR11161:SF0">
    <property type="entry name" value="O-ACYLTRANSFERASE LIKE PROTEIN"/>
    <property type="match status" value="1"/>
</dbReference>
<comment type="caution">
    <text evidence="3">The sequence shown here is derived from an EMBL/GenBank/DDBJ whole genome shotgun (WGS) entry which is preliminary data.</text>
</comment>
<dbReference type="Proteomes" id="UP000499080">
    <property type="component" value="Unassembled WGS sequence"/>
</dbReference>
<keyword evidence="4" id="KW-1185">Reference proteome</keyword>
<feature type="transmembrane region" description="Helical" evidence="1">
    <location>
        <begin position="41"/>
        <end position="69"/>
    </location>
</feature>
<evidence type="ECO:0000313" key="3">
    <source>
        <dbReference type="EMBL" id="GBL66297.1"/>
    </source>
</evidence>
<dbReference type="InterPro" id="IPR002656">
    <property type="entry name" value="Acyl_transf_3_dom"/>
</dbReference>
<keyword evidence="1" id="KW-1133">Transmembrane helix</keyword>
<dbReference type="InterPro" id="IPR052728">
    <property type="entry name" value="O2_lipid_transport_reg"/>
</dbReference>
<evidence type="ECO:0000259" key="2">
    <source>
        <dbReference type="Pfam" id="PF01757"/>
    </source>
</evidence>
<name>A0A4Y1ZTF8_ARAVE</name>